<feature type="domain" description="Fe/B12 periplasmic-binding" evidence="1">
    <location>
        <begin position="47"/>
        <end position="315"/>
    </location>
</feature>
<dbReference type="STRING" id="338963.Pcar_0148"/>
<dbReference type="PANTHER" id="PTHR30535">
    <property type="entry name" value="VITAMIN B12-BINDING PROTEIN"/>
    <property type="match status" value="1"/>
</dbReference>
<dbReference type="PANTHER" id="PTHR30535:SF34">
    <property type="entry name" value="MOLYBDATE-BINDING PROTEIN MOLA"/>
    <property type="match status" value="1"/>
</dbReference>
<keyword evidence="3" id="KW-1185">Reference proteome</keyword>
<accession>Q3A883</accession>
<organism evidence="2 3">
    <name type="scientific">Syntrophotalea carbinolica (strain DSM 2380 / NBRC 103641 / GraBd1)</name>
    <name type="common">Pelobacter carbinolicus</name>
    <dbReference type="NCBI Taxonomy" id="338963"/>
    <lineage>
        <taxon>Bacteria</taxon>
        <taxon>Pseudomonadati</taxon>
        <taxon>Thermodesulfobacteriota</taxon>
        <taxon>Desulfuromonadia</taxon>
        <taxon>Desulfuromonadales</taxon>
        <taxon>Syntrophotaleaceae</taxon>
        <taxon>Syntrophotalea</taxon>
    </lineage>
</organism>
<dbReference type="InterPro" id="IPR050902">
    <property type="entry name" value="ABC_Transporter_SBP"/>
</dbReference>
<protein>
    <submittedName>
        <fullName evidence="2">ABC transporter, periplasmic metal-binding protein, TroA_e family</fullName>
    </submittedName>
</protein>
<evidence type="ECO:0000259" key="1">
    <source>
        <dbReference type="PROSITE" id="PS50983"/>
    </source>
</evidence>
<dbReference type="Proteomes" id="UP000002534">
    <property type="component" value="Chromosome"/>
</dbReference>
<name>Q3A883_SYNC1</name>
<reference evidence="2 3" key="2">
    <citation type="journal article" date="2012" name="BMC Genomics">
        <title>The genome of Pelobacter carbinolicus reveals surprising metabolic capabilities and physiological features.</title>
        <authorList>
            <person name="Aklujkar M."/>
            <person name="Haveman S.A."/>
            <person name="Didonato R.Jr."/>
            <person name="Chertkov O."/>
            <person name="Han C.S."/>
            <person name="Land M.L."/>
            <person name="Brown P."/>
            <person name="Lovley D.R."/>
        </authorList>
    </citation>
    <scope>NUCLEOTIDE SEQUENCE [LARGE SCALE GENOMIC DNA]</scope>
    <source>
        <strain evidence="3">DSM 2380 / NBRC 103641 / GraBd1</strain>
    </source>
</reference>
<dbReference type="EMBL" id="CP000142">
    <property type="protein sequence ID" value="ABA87409.1"/>
    <property type="molecule type" value="Genomic_DNA"/>
</dbReference>
<dbReference type="InterPro" id="IPR002491">
    <property type="entry name" value="ABC_transptr_periplasmic_BD"/>
</dbReference>
<proteinExistence type="predicted"/>
<dbReference type="eggNOG" id="COG0614">
    <property type="taxonomic scope" value="Bacteria"/>
</dbReference>
<dbReference type="Pfam" id="PF01497">
    <property type="entry name" value="Peripla_BP_2"/>
    <property type="match status" value="1"/>
</dbReference>
<gene>
    <name evidence="2" type="ordered locus">Pcar_0148</name>
</gene>
<evidence type="ECO:0000313" key="3">
    <source>
        <dbReference type="Proteomes" id="UP000002534"/>
    </source>
</evidence>
<dbReference type="AlphaFoldDB" id="Q3A883"/>
<dbReference type="KEGG" id="pca:Pcar_0148"/>
<reference evidence="3" key="1">
    <citation type="submission" date="2005-10" db="EMBL/GenBank/DDBJ databases">
        <title>Complete sequence of Pelobacter carbinolicus DSM 2380.</title>
        <authorList>
            <person name="Copeland A."/>
            <person name="Lucas S."/>
            <person name="Lapidus A."/>
            <person name="Barry K."/>
            <person name="Detter J.C."/>
            <person name="Glavina T."/>
            <person name="Hammon N."/>
            <person name="Israni S."/>
            <person name="Pitluck S."/>
            <person name="Chertkov O."/>
            <person name="Schmutz J."/>
            <person name="Larimer F."/>
            <person name="Land M."/>
            <person name="Kyrpides N."/>
            <person name="Ivanova N."/>
            <person name="Richardson P."/>
        </authorList>
    </citation>
    <scope>NUCLEOTIDE SEQUENCE [LARGE SCALE GENOMIC DNA]</scope>
    <source>
        <strain evidence="3">DSM 2380 / NBRC 103641 / GraBd1</strain>
    </source>
</reference>
<dbReference type="HOGENOM" id="CLU_038034_13_1_7"/>
<dbReference type="Gene3D" id="1.20.58.2180">
    <property type="match status" value="1"/>
</dbReference>
<dbReference type="Gene3D" id="3.40.50.1980">
    <property type="entry name" value="Nitrogenase molybdenum iron protein domain"/>
    <property type="match status" value="2"/>
</dbReference>
<evidence type="ECO:0000313" key="2">
    <source>
        <dbReference type="EMBL" id="ABA87409.1"/>
    </source>
</evidence>
<sequence>MAVLMRKSMLRFFCLIVALLLTVSGAQGRTITDMAGRQVQVPDHIHRVLGAVSPVTWMIYALDPRLLAGINSALSHEDWDYLDPYVKALPVMGGFGGTRGVNRETLLALRPDVVIFWGWNRAAVNRRLAQQLEGWGVPVVFVDLDRFDRYGAALRFLGDLLDREERAEQLAAYGERALAAVCAATADIPDDERARVYYAEGMDGLETEPQDSFHAELIPLAGGSNVHRGTLKHYRGRDKLSLEQVLLYDPEVILVQENVFFEAVKTDARWQKVQAVRDGRVWLVPDMPANWFDRPPSFMRYLGLQWLAHQLYPKRFPLDLKTETREFYKRFLGTAPDDEQLKKILGSAG</sequence>
<dbReference type="PROSITE" id="PS50983">
    <property type="entry name" value="FE_B12_PBP"/>
    <property type="match status" value="1"/>
</dbReference>
<dbReference type="SUPFAM" id="SSF53807">
    <property type="entry name" value="Helical backbone' metal receptor"/>
    <property type="match status" value="1"/>
</dbReference>